<proteinExistence type="predicted"/>
<reference evidence="2" key="3">
    <citation type="journal article" date="2017" name="Nature">
        <title>Genome sequence of the progenitor of the wheat D genome Aegilops tauschii.</title>
        <authorList>
            <person name="Luo M.C."/>
            <person name="Gu Y.Q."/>
            <person name="Puiu D."/>
            <person name="Wang H."/>
            <person name="Twardziok S.O."/>
            <person name="Deal K.R."/>
            <person name="Huo N."/>
            <person name="Zhu T."/>
            <person name="Wang L."/>
            <person name="Wang Y."/>
            <person name="McGuire P.E."/>
            <person name="Liu S."/>
            <person name="Long H."/>
            <person name="Ramasamy R.K."/>
            <person name="Rodriguez J.C."/>
            <person name="Van S.L."/>
            <person name="Yuan L."/>
            <person name="Wang Z."/>
            <person name="Xia Z."/>
            <person name="Xiao L."/>
            <person name="Anderson O.D."/>
            <person name="Ouyang S."/>
            <person name="Liang Y."/>
            <person name="Zimin A.V."/>
            <person name="Pertea G."/>
            <person name="Qi P."/>
            <person name="Bennetzen J.L."/>
            <person name="Dai X."/>
            <person name="Dawson M.W."/>
            <person name="Muller H.G."/>
            <person name="Kugler K."/>
            <person name="Rivarola-Duarte L."/>
            <person name="Spannagl M."/>
            <person name="Mayer K.F.X."/>
            <person name="Lu F.H."/>
            <person name="Bevan M.W."/>
            <person name="Leroy P."/>
            <person name="Li P."/>
            <person name="You F.M."/>
            <person name="Sun Q."/>
            <person name="Liu Z."/>
            <person name="Lyons E."/>
            <person name="Wicker T."/>
            <person name="Salzberg S.L."/>
            <person name="Devos K.M."/>
            <person name="Dvorak J."/>
        </authorList>
    </citation>
    <scope>NUCLEOTIDE SEQUENCE [LARGE SCALE GENOMIC DNA]</scope>
    <source>
        <strain evidence="2">cv. AL8/78</strain>
    </source>
</reference>
<evidence type="ECO:0000256" key="1">
    <source>
        <dbReference type="SAM" id="MobiDB-lite"/>
    </source>
</evidence>
<name>A0A453RZ61_AEGTS</name>
<dbReference type="InterPro" id="IPR020568">
    <property type="entry name" value="Ribosomal_Su5_D2-typ_SF"/>
</dbReference>
<keyword evidence="3" id="KW-1185">Reference proteome</keyword>
<feature type="region of interest" description="Disordered" evidence="1">
    <location>
        <begin position="1"/>
        <end position="32"/>
    </location>
</feature>
<organism evidence="2 3">
    <name type="scientific">Aegilops tauschii subsp. strangulata</name>
    <name type="common">Goatgrass</name>
    <dbReference type="NCBI Taxonomy" id="200361"/>
    <lineage>
        <taxon>Eukaryota</taxon>
        <taxon>Viridiplantae</taxon>
        <taxon>Streptophyta</taxon>
        <taxon>Embryophyta</taxon>
        <taxon>Tracheophyta</taxon>
        <taxon>Spermatophyta</taxon>
        <taxon>Magnoliopsida</taxon>
        <taxon>Liliopsida</taxon>
        <taxon>Poales</taxon>
        <taxon>Poaceae</taxon>
        <taxon>BOP clade</taxon>
        <taxon>Pooideae</taxon>
        <taxon>Triticodae</taxon>
        <taxon>Triticeae</taxon>
        <taxon>Triticinae</taxon>
        <taxon>Aegilops</taxon>
    </lineage>
</organism>
<protein>
    <submittedName>
        <fullName evidence="2">Uncharacterized protein</fullName>
    </submittedName>
</protein>
<reference evidence="3" key="1">
    <citation type="journal article" date="2014" name="Science">
        <title>Ancient hybridizations among the ancestral genomes of bread wheat.</title>
        <authorList>
            <consortium name="International Wheat Genome Sequencing Consortium,"/>
            <person name="Marcussen T."/>
            <person name="Sandve S.R."/>
            <person name="Heier L."/>
            <person name="Spannagl M."/>
            <person name="Pfeifer M."/>
            <person name="Jakobsen K.S."/>
            <person name="Wulff B.B."/>
            <person name="Steuernagel B."/>
            <person name="Mayer K.F."/>
            <person name="Olsen O.A."/>
        </authorList>
    </citation>
    <scope>NUCLEOTIDE SEQUENCE [LARGE SCALE GENOMIC DNA]</scope>
    <source>
        <strain evidence="3">cv. AL8/78</strain>
    </source>
</reference>
<dbReference type="EnsemblPlants" id="AET7Gv20764500.3">
    <property type="protein sequence ID" value="AET7Gv20764500.3"/>
    <property type="gene ID" value="AET7Gv20764500"/>
</dbReference>
<dbReference type="Gramene" id="AET7Gv20764500.3">
    <property type="protein sequence ID" value="AET7Gv20764500.3"/>
    <property type="gene ID" value="AET7Gv20764500"/>
</dbReference>
<dbReference type="InterPro" id="IPR027408">
    <property type="entry name" value="PNPase/RNase_PH_dom_sf"/>
</dbReference>
<dbReference type="AlphaFoldDB" id="A0A453RZ61"/>
<sequence>LPSKLPPPPVFRSSAAPPPQGSPASRRARDDTMVGLSEGEKHFIRGGIAQDLRADGRRRLQFRALTVETGIIPQVCEESARLPSGLLPWLNLFSDWVVVLVGQRLGAC</sequence>
<evidence type="ECO:0000313" key="3">
    <source>
        <dbReference type="Proteomes" id="UP000015105"/>
    </source>
</evidence>
<reference evidence="3" key="2">
    <citation type="journal article" date="2017" name="Nat. Plants">
        <title>The Aegilops tauschii genome reveals multiple impacts of transposons.</title>
        <authorList>
            <person name="Zhao G."/>
            <person name="Zou C."/>
            <person name="Li K."/>
            <person name="Wang K."/>
            <person name="Li T."/>
            <person name="Gao L."/>
            <person name="Zhang X."/>
            <person name="Wang H."/>
            <person name="Yang Z."/>
            <person name="Liu X."/>
            <person name="Jiang W."/>
            <person name="Mao L."/>
            <person name="Kong X."/>
            <person name="Jiao Y."/>
            <person name="Jia J."/>
        </authorList>
    </citation>
    <scope>NUCLEOTIDE SEQUENCE [LARGE SCALE GENOMIC DNA]</scope>
    <source>
        <strain evidence="3">cv. AL8/78</strain>
    </source>
</reference>
<dbReference type="Gene3D" id="3.30.230.70">
    <property type="entry name" value="GHMP Kinase, N-terminal domain"/>
    <property type="match status" value="1"/>
</dbReference>
<dbReference type="SUPFAM" id="SSF54211">
    <property type="entry name" value="Ribosomal protein S5 domain 2-like"/>
    <property type="match status" value="1"/>
</dbReference>
<dbReference type="Proteomes" id="UP000015105">
    <property type="component" value="Chromosome 7D"/>
</dbReference>
<evidence type="ECO:0000313" key="2">
    <source>
        <dbReference type="EnsemblPlants" id="AET7Gv20764500.3"/>
    </source>
</evidence>
<reference evidence="2" key="5">
    <citation type="journal article" date="2021" name="G3 (Bethesda)">
        <title>Aegilops tauschii genome assembly Aet v5.0 features greater sequence contiguity and improved annotation.</title>
        <authorList>
            <person name="Wang L."/>
            <person name="Zhu T."/>
            <person name="Rodriguez J.C."/>
            <person name="Deal K.R."/>
            <person name="Dubcovsky J."/>
            <person name="McGuire P.E."/>
            <person name="Lux T."/>
            <person name="Spannagl M."/>
            <person name="Mayer K.F.X."/>
            <person name="Baldrich P."/>
            <person name="Meyers B.C."/>
            <person name="Huo N."/>
            <person name="Gu Y.Q."/>
            <person name="Zhou H."/>
            <person name="Devos K.M."/>
            <person name="Bennetzen J.L."/>
            <person name="Unver T."/>
            <person name="Budak H."/>
            <person name="Gulick P.J."/>
            <person name="Galiba G."/>
            <person name="Kalapos B."/>
            <person name="Nelson D.R."/>
            <person name="Li P."/>
            <person name="You F.M."/>
            <person name="Luo M.C."/>
            <person name="Dvorak J."/>
        </authorList>
    </citation>
    <scope>NUCLEOTIDE SEQUENCE [LARGE SCALE GENOMIC DNA]</scope>
    <source>
        <strain evidence="2">cv. AL8/78</strain>
    </source>
</reference>
<reference evidence="2" key="4">
    <citation type="submission" date="2019-03" db="UniProtKB">
        <authorList>
            <consortium name="EnsemblPlants"/>
        </authorList>
    </citation>
    <scope>IDENTIFICATION</scope>
</reference>
<accession>A0A453RZ61</accession>
<feature type="compositionally biased region" description="Pro residues" evidence="1">
    <location>
        <begin position="1"/>
        <end position="21"/>
    </location>
</feature>